<gene>
    <name evidence="1" type="ORF">MNBD_GAMMA03-720</name>
</gene>
<dbReference type="EMBL" id="UOFC01000023">
    <property type="protein sequence ID" value="VAW44798.1"/>
    <property type="molecule type" value="Genomic_DNA"/>
</dbReference>
<evidence type="ECO:0000313" key="1">
    <source>
        <dbReference type="EMBL" id="VAW44798.1"/>
    </source>
</evidence>
<accession>A0A3B0VMF7</accession>
<sequence length="42" mass="4692">MLELDSEKADIDAVRKKLAVAIEKHDLEVVGGKSEERTLKNL</sequence>
<reference evidence="1" key="1">
    <citation type="submission" date="2018-06" db="EMBL/GenBank/DDBJ databases">
        <authorList>
            <person name="Zhirakovskaya E."/>
        </authorList>
    </citation>
    <scope>NUCLEOTIDE SEQUENCE</scope>
</reference>
<protein>
    <submittedName>
        <fullName evidence="1">Uncharacterized protein</fullName>
    </submittedName>
</protein>
<organism evidence="1">
    <name type="scientific">hydrothermal vent metagenome</name>
    <dbReference type="NCBI Taxonomy" id="652676"/>
    <lineage>
        <taxon>unclassified sequences</taxon>
        <taxon>metagenomes</taxon>
        <taxon>ecological metagenomes</taxon>
    </lineage>
</organism>
<proteinExistence type="predicted"/>
<dbReference type="AlphaFoldDB" id="A0A3B0VMF7"/>
<name>A0A3B0VMF7_9ZZZZ</name>